<dbReference type="CDD" id="cd00751">
    <property type="entry name" value="thiolase"/>
    <property type="match status" value="1"/>
</dbReference>
<dbReference type="NCBIfam" id="NF006086">
    <property type="entry name" value="PRK08235.1"/>
    <property type="match status" value="1"/>
</dbReference>
<dbReference type="RefSeq" id="WP_077276087.1">
    <property type="nucleotide sequence ID" value="NZ_CP019609.1"/>
</dbReference>
<evidence type="ECO:0000313" key="7">
    <source>
        <dbReference type="EMBL" id="AQP54009.1"/>
    </source>
</evidence>
<evidence type="ECO:0000256" key="1">
    <source>
        <dbReference type="ARBA" id="ARBA00010982"/>
    </source>
</evidence>
<dbReference type="PROSITE" id="PS00737">
    <property type="entry name" value="THIOLASE_2"/>
    <property type="match status" value="1"/>
</dbReference>
<dbReference type="PANTHER" id="PTHR18919:SF107">
    <property type="entry name" value="ACETYL-COA ACETYLTRANSFERASE, CYTOSOLIC"/>
    <property type="match status" value="1"/>
</dbReference>
<protein>
    <recommendedName>
        <fullName evidence="2">acetyl-CoA C-acetyltransferase</fullName>
        <ecNumber evidence="2">2.3.1.9</ecNumber>
    </recommendedName>
    <alternativeName>
        <fullName evidence="5">Acetoacetyl-CoA thiolase</fullName>
    </alternativeName>
</protein>
<dbReference type="STRING" id="633807.BW732_07145"/>
<dbReference type="Pfam" id="PF00108">
    <property type="entry name" value="Thiolase_N"/>
    <property type="match status" value="1"/>
</dbReference>
<dbReference type="InterPro" id="IPR016039">
    <property type="entry name" value="Thiolase-like"/>
</dbReference>
<keyword evidence="4 6" id="KW-0012">Acyltransferase</keyword>
<dbReference type="PANTHER" id="PTHR18919">
    <property type="entry name" value="ACETYL-COA C-ACYLTRANSFERASE"/>
    <property type="match status" value="1"/>
</dbReference>
<evidence type="ECO:0000256" key="4">
    <source>
        <dbReference type="ARBA" id="ARBA00023315"/>
    </source>
</evidence>
<dbReference type="InterPro" id="IPR020615">
    <property type="entry name" value="Thiolase_acyl_enz_int_AS"/>
</dbReference>
<dbReference type="FunFam" id="3.40.47.10:FF:000010">
    <property type="entry name" value="Acetyl-CoA acetyltransferase (Thiolase)"/>
    <property type="match status" value="1"/>
</dbReference>
<evidence type="ECO:0000313" key="8">
    <source>
        <dbReference type="Proteomes" id="UP000188246"/>
    </source>
</evidence>
<dbReference type="PIRSF" id="PIRSF000429">
    <property type="entry name" value="Ac-CoA_Ac_transf"/>
    <property type="match status" value="1"/>
</dbReference>
<dbReference type="KEGG" id="vpi:BW732_07145"/>
<accession>A0A1Q2D6E8</accession>
<dbReference type="PROSITE" id="PS00098">
    <property type="entry name" value="THIOLASE_1"/>
    <property type="match status" value="1"/>
</dbReference>
<dbReference type="InterPro" id="IPR020610">
    <property type="entry name" value="Thiolase_AS"/>
</dbReference>
<name>A0A1Q2D6E8_9ENTE</name>
<dbReference type="InterPro" id="IPR020617">
    <property type="entry name" value="Thiolase_C"/>
</dbReference>
<evidence type="ECO:0000256" key="5">
    <source>
        <dbReference type="ARBA" id="ARBA00030755"/>
    </source>
</evidence>
<dbReference type="Gene3D" id="3.40.47.10">
    <property type="match status" value="2"/>
</dbReference>
<gene>
    <name evidence="7" type="ORF">BW732_07145</name>
</gene>
<dbReference type="InterPro" id="IPR020616">
    <property type="entry name" value="Thiolase_N"/>
</dbReference>
<sequence length="395" mass="41953">MTRSVILSAVRTPFGKLGGVFRDVPAVDLGATAMKAAVQKSGVAIDAIDYVVMGQVLQAGVGQIPSRQASIKAGLDWSIGSETINKVCASSLRAVTLADQMIRSGDLDVVLAGGMESMSDAPFASKDLRWGQRMFNSQMVDLMVHDGLWDAYYNQHMAVNGGYGAEKYGISREAQDEWALRSQQLASQAMESGVLEEEIIPVEVPQRRGEPIAITKDEAPRPTTTLADLQRLQGLFKEGNTITAGNAPGTNDGASALMIASEEKAKELGIQPLATILGHAESGVETRLIASAPGHAIEKLLKEHDLTIADIDLFEINEAFAAVTLVTQKMLDIPSEKINVNGGAIAFGHPIGASGGRIIGTLVHEMRRRKAVYGIAAICSGAAQGDAVLIKCEYN</sequence>
<dbReference type="NCBIfam" id="TIGR01930">
    <property type="entry name" value="AcCoA-C-Actrans"/>
    <property type="match status" value="1"/>
</dbReference>
<proteinExistence type="inferred from homology"/>
<dbReference type="AlphaFoldDB" id="A0A1Q2D6E8"/>
<organism evidence="7 8">
    <name type="scientific">Vagococcus penaei</name>
    <dbReference type="NCBI Taxonomy" id="633807"/>
    <lineage>
        <taxon>Bacteria</taxon>
        <taxon>Bacillati</taxon>
        <taxon>Bacillota</taxon>
        <taxon>Bacilli</taxon>
        <taxon>Lactobacillales</taxon>
        <taxon>Enterococcaceae</taxon>
        <taxon>Vagococcus</taxon>
    </lineage>
</organism>
<dbReference type="Proteomes" id="UP000188246">
    <property type="component" value="Chromosome"/>
</dbReference>
<dbReference type="EMBL" id="CP019609">
    <property type="protein sequence ID" value="AQP54009.1"/>
    <property type="molecule type" value="Genomic_DNA"/>
</dbReference>
<evidence type="ECO:0000256" key="3">
    <source>
        <dbReference type="ARBA" id="ARBA00022679"/>
    </source>
</evidence>
<dbReference type="GO" id="GO:0003985">
    <property type="term" value="F:acetyl-CoA C-acetyltransferase activity"/>
    <property type="evidence" value="ECO:0007669"/>
    <property type="project" value="UniProtKB-EC"/>
</dbReference>
<dbReference type="InterPro" id="IPR002155">
    <property type="entry name" value="Thiolase"/>
</dbReference>
<reference evidence="7 8" key="1">
    <citation type="journal article" date="2010" name="Int. J. Syst. Evol. Microbiol.">
        <title>Vagococcus penaei sp. nov., isolated from spoilage microbiota of cooked shrimp (Penaeus vannamei).</title>
        <authorList>
            <person name="Jaffres E."/>
            <person name="Prevost H."/>
            <person name="Rossero A."/>
            <person name="Joffraud J.J."/>
            <person name="Dousset X."/>
        </authorList>
    </citation>
    <scope>NUCLEOTIDE SEQUENCE [LARGE SCALE GENOMIC DNA]</scope>
    <source>
        <strain evidence="7 8">CD276</strain>
    </source>
</reference>
<dbReference type="PROSITE" id="PS00099">
    <property type="entry name" value="THIOLASE_3"/>
    <property type="match status" value="1"/>
</dbReference>
<dbReference type="EC" id="2.3.1.9" evidence="2"/>
<dbReference type="OrthoDB" id="9764892at2"/>
<dbReference type="Pfam" id="PF02803">
    <property type="entry name" value="Thiolase_C"/>
    <property type="match status" value="1"/>
</dbReference>
<keyword evidence="3 6" id="KW-0808">Transferase</keyword>
<keyword evidence="8" id="KW-1185">Reference proteome</keyword>
<comment type="similarity">
    <text evidence="1 6">Belongs to the thiolase-like superfamily. Thiolase family.</text>
</comment>
<evidence type="ECO:0000256" key="6">
    <source>
        <dbReference type="RuleBase" id="RU003557"/>
    </source>
</evidence>
<dbReference type="SUPFAM" id="SSF53901">
    <property type="entry name" value="Thiolase-like"/>
    <property type="match status" value="2"/>
</dbReference>
<evidence type="ECO:0000256" key="2">
    <source>
        <dbReference type="ARBA" id="ARBA00012705"/>
    </source>
</evidence>
<dbReference type="InterPro" id="IPR020613">
    <property type="entry name" value="Thiolase_CS"/>
</dbReference>